<dbReference type="RefSeq" id="WP_173415198.1">
    <property type="nucleotide sequence ID" value="NZ_CP054139.1"/>
</dbReference>
<dbReference type="Gene3D" id="6.20.330.10">
    <property type="match status" value="1"/>
</dbReference>
<feature type="domain" description="Peptidase S49" evidence="9">
    <location>
        <begin position="123"/>
        <end position="272"/>
    </location>
</feature>
<accession>A0A7D4QBI4</accession>
<evidence type="ECO:0000313" key="11">
    <source>
        <dbReference type="Proteomes" id="UP000505355"/>
    </source>
</evidence>
<dbReference type="GO" id="GO:0006465">
    <property type="term" value="P:signal peptide processing"/>
    <property type="evidence" value="ECO:0007669"/>
    <property type="project" value="InterPro"/>
</dbReference>
<feature type="transmembrane region" description="Helical" evidence="8">
    <location>
        <begin position="7"/>
        <end position="33"/>
    </location>
</feature>
<protein>
    <submittedName>
        <fullName evidence="10">Signal peptide peptidase SppA</fullName>
    </submittedName>
</protein>
<dbReference type="GO" id="GO:0016020">
    <property type="term" value="C:membrane"/>
    <property type="evidence" value="ECO:0007669"/>
    <property type="project" value="UniProtKB-SubCell"/>
</dbReference>
<evidence type="ECO:0000256" key="6">
    <source>
        <dbReference type="ARBA" id="ARBA00023136"/>
    </source>
</evidence>
<dbReference type="CDD" id="cd07023">
    <property type="entry name" value="S49_Sppa_N_C"/>
    <property type="match status" value="1"/>
</dbReference>
<dbReference type="SUPFAM" id="SSF52096">
    <property type="entry name" value="ClpP/crotonase"/>
    <property type="match status" value="2"/>
</dbReference>
<dbReference type="InterPro" id="IPR002142">
    <property type="entry name" value="Peptidase_S49"/>
</dbReference>
<dbReference type="Pfam" id="PF01343">
    <property type="entry name" value="Peptidase_S49"/>
    <property type="match status" value="2"/>
</dbReference>
<keyword evidence="6 8" id="KW-0472">Membrane</keyword>
<evidence type="ECO:0000256" key="4">
    <source>
        <dbReference type="ARBA" id="ARBA00022801"/>
    </source>
</evidence>
<dbReference type="KEGG" id="mmab:HQ865_12410"/>
<dbReference type="PANTHER" id="PTHR33209:SF1">
    <property type="entry name" value="PEPTIDASE S49 DOMAIN-CONTAINING PROTEIN"/>
    <property type="match status" value="1"/>
</dbReference>
<dbReference type="GO" id="GO:0008236">
    <property type="term" value="F:serine-type peptidase activity"/>
    <property type="evidence" value="ECO:0007669"/>
    <property type="project" value="UniProtKB-KW"/>
</dbReference>
<dbReference type="AlphaFoldDB" id="A0A7D4QBI4"/>
<dbReference type="Gene3D" id="3.90.226.10">
    <property type="entry name" value="2-enoyl-CoA Hydratase, Chain A, domain 1"/>
    <property type="match status" value="3"/>
</dbReference>
<evidence type="ECO:0000256" key="1">
    <source>
        <dbReference type="ARBA" id="ARBA00004370"/>
    </source>
</evidence>
<organism evidence="10 11">
    <name type="scientific">Mucilaginibacter mali</name>
    <dbReference type="NCBI Taxonomy" id="2740462"/>
    <lineage>
        <taxon>Bacteria</taxon>
        <taxon>Pseudomonadati</taxon>
        <taxon>Bacteroidota</taxon>
        <taxon>Sphingobacteriia</taxon>
        <taxon>Sphingobacteriales</taxon>
        <taxon>Sphingobacteriaceae</taxon>
        <taxon>Mucilaginibacter</taxon>
    </lineage>
</organism>
<feature type="active site" description="Proton donor/acceptor" evidence="7">
    <location>
        <position position="191"/>
    </location>
</feature>
<keyword evidence="8" id="KW-0812">Transmembrane</keyword>
<reference evidence="10 11" key="1">
    <citation type="submission" date="2020-05" db="EMBL/GenBank/DDBJ databases">
        <title>Mucilaginibacter mali sp. nov.</title>
        <authorList>
            <person name="Kim H.S."/>
            <person name="Lee K.C."/>
            <person name="Suh M.K."/>
            <person name="Kim J.-S."/>
            <person name="Han K.-I."/>
            <person name="Eom M.K."/>
            <person name="Shin Y.K."/>
            <person name="Lee J.-S."/>
        </authorList>
    </citation>
    <scope>NUCLEOTIDE SEQUENCE [LARGE SCALE GENOMIC DNA]</scope>
    <source>
        <strain evidence="10 11">G2-14</strain>
    </source>
</reference>
<dbReference type="PANTHER" id="PTHR33209">
    <property type="entry name" value="PROTEASE 4"/>
    <property type="match status" value="1"/>
</dbReference>
<evidence type="ECO:0000259" key="9">
    <source>
        <dbReference type="Pfam" id="PF01343"/>
    </source>
</evidence>
<name>A0A7D4QBI4_9SPHI</name>
<keyword evidence="3" id="KW-0645">Protease</keyword>
<dbReference type="InterPro" id="IPR029045">
    <property type="entry name" value="ClpP/crotonase-like_dom_sf"/>
</dbReference>
<evidence type="ECO:0000256" key="3">
    <source>
        <dbReference type="ARBA" id="ARBA00022670"/>
    </source>
</evidence>
<feature type="active site" description="Nucleophile" evidence="7">
    <location>
        <position position="391"/>
    </location>
</feature>
<dbReference type="EMBL" id="CP054139">
    <property type="protein sequence ID" value="QKJ30524.1"/>
    <property type="molecule type" value="Genomic_DNA"/>
</dbReference>
<evidence type="ECO:0000256" key="5">
    <source>
        <dbReference type="ARBA" id="ARBA00022825"/>
    </source>
</evidence>
<keyword evidence="8" id="KW-1133">Transmembrane helix</keyword>
<proteinExistence type="inferred from homology"/>
<gene>
    <name evidence="10" type="primary">sppA</name>
    <name evidence="10" type="ORF">HQ865_12410</name>
</gene>
<dbReference type="Proteomes" id="UP000505355">
    <property type="component" value="Chromosome"/>
</dbReference>
<dbReference type="InterPro" id="IPR047272">
    <property type="entry name" value="S49_SppA_C"/>
</dbReference>
<evidence type="ECO:0000256" key="2">
    <source>
        <dbReference type="ARBA" id="ARBA00008683"/>
    </source>
</evidence>
<comment type="subcellular location">
    <subcellularLocation>
        <location evidence="1">Membrane</location>
    </subcellularLocation>
</comment>
<dbReference type="PIRSF" id="PIRSF001217">
    <property type="entry name" value="Protease_4_SppA"/>
    <property type="match status" value="1"/>
</dbReference>
<dbReference type="InterPro" id="IPR004634">
    <property type="entry name" value="Pept_S49_pIV"/>
</dbReference>
<dbReference type="NCBIfam" id="TIGR00706">
    <property type="entry name" value="SppA_dom"/>
    <property type="match status" value="1"/>
</dbReference>
<dbReference type="NCBIfam" id="TIGR00705">
    <property type="entry name" value="SppA_67K"/>
    <property type="match status" value="1"/>
</dbReference>
<sequence>MKQFFKFVLATIVGIVFTSFILLIILVGIIVGASSEKPVDVLSNSVLHVSFTRAIPERTPNNPLAGLSFLGLDGEKSIGLNDILANIKKAKTDDNIRGIFLDESYMLSGQATTEEVRNALLDFKKSGKFIIAYSEIYTQGFYYLASVADKVYINPKGIFEFSGFSQQITFLKGAMDKLGIEAQVIKVGTYKSAVEPYILNKMSDANREQVNSYLGSLYEHFLTGIGKARNVNRDTLFDIANNMKVQFPEDALKYKLVDGLKYKDEVLDELKSRTSTDKKKNLHSVEIGEYTKSGVKDDNTDTEKATAGDKIAVIYASGEINGGDGDENTIGSETVSKALRQVRLDNKVKAVVLRVNSPGGSSLASDVIWREVKLTHDVKPIIVSMGDYAASGGYYISCAADSIIAEPNTITGSIGIFAILPNMQKLFNDKLGVTFDGVKTGKYADLGDISRPLTPEEHAILQNQVNRGYDDFTKHVADGRKKTQQYINSIGQGRVWTGTQAIKLGLVDRLGNINDAVNMAAKKAKVTDYKLVTYPEQKSIFNKFGQGLTAEVKTRMLQNELGESYNTYQQIKSVTHLMRTPQARLPFDVVIK</sequence>
<keyword evidence="5" id="KW-0720">Serine protease</keyword>
<evidence type="ECO:0000256" key="7">
    <source>
        <dbReference type="PIRSR" id="PIRSR001217-1"/>
    </source>
</evidence>
<dbReference type="CDD" id="cd07018">
    <property type="entry name" value="S49_SppA_67K_type"/>
    <property type="match status" value="1"/>
</dbReference>
<evidence type="ECO:0000313" key="10">
    <source>
        <dbReference type="EMBL" id="QKJ30524.1"/>
    </source>
</evidence>
<evidence type="ECO:0000256" key="8">
    <source>
        <dbReference type="SAM" id="Phobius"/>
    </source>
</evidence>
<keyword evidence="4" id="KW-0378">Hydrolase</keyword>
<keyword evidence="11" id="KW-1185">Reference proteome</keyword>
<feature type="domain" description="Peptidase S49" evidence="9">
    <location>
        <begin position="376"/>
        <end position="526"/>
    </location>
</feature>
<dbReference type="InterPro" id="IPR047217">
    <property type="entry name" value="S49_SppA_67K_type_N"/>
</dbReference>
<comment type="similarity">
    <text evidence="2">Belongs to the peptidase S49 family.</text>
</comment>
<dbReference type="InterPro" id="IPR004635">
    <property type="entry name" value="Pept_S49_SppA"/>
</dbReference>